<dbReference type="RefSeq" id="XP_003745013.1">
    <property type="nucleotide sequence ID" value="XM_003744965.1"/>
</dbReference>
<dbReference type="PROSITE" id="PS51257">
    <property type="entry name" value="PROKAR_LIPOPROTEIN"/>
    <property type="match status" value="1"/>
</dbReference>
<feature type="compositionally biased region" description="Basic and acidic residues" evidence="1">
    <location>
        <begin position="119"/>
        <end position="128"/>
    </location>
</feature>
<keyword evidence="3" id="KW-1185">Reference proteome</keyword>
<evidence type="ECO:0000313" key="4">
    <source>
        <dbReference type="RefSeq" id="XP_003745013.1"/>
    </source>
</evidence>
<proteinExistence type="predicted"/>
<accession>A0AAJ6QV93</accession>
<feature type="region of interest" description="Disordered" evidence="1">
    <location>
        <begin position="102"/>
        <end position="128"/>
    </location>
</feature>
<feature type="chain" id="PRO_5042499928" evidence="2">
    <location>
        <begin position="24"/>
        <end position="128"/>
    </location>
</feature>
<organism evidence="3 4">
    <name type="scientific">Galendromus occidentalis</name>
    <name type="common">western predatory mite</name>
    <dbReference type="NCBI Taxonomy" id="34638"/>
    <lineage>
        <taxon>Eukaryota</taxon>
        <taxon>Metazoa</taxon>
        <taxon>Ecdysozoa</taxon>
        <taxon>Arthropoda</taxon>
        <taxon>Chelicerata</taxon>
        <taxon>Arachnida</taxon>
        <taxon>Acari</taxon>
        <taxon>Parasitiformes</taxon>
        <taxon>Mesostigmata</taxon>
        <taxon>Gamasina</taxon>
        <taxon>Phytoseioidea</taxon>
        <taxon>Phytoseiidae</taxon>
        <taxon>Typhlodrominae</taxon>
        <taxon>Galendromus</taxon>
    </lineage>
</organism>
<reference evidence="4" key="1">
    <citation type="submission" date="2025-08" db="UniProtKB">
        <authorList>
            <consortium name="RefSeq"/>
        </authorList>
    </citation>
    <scope>IDENTIFICATION</scope>
</reference>
<evidence type="ECO:0000313" key="3">
    <source>
        <dbReference type="Proteomes" id="UP000694867"/>
    </source>
</evidence>
<name>A0AAJ6QV93_9ACAR</name>
<dbReference type="KEGG" id="goe:100905343"/>
<sequence>MGAFVKLFLIAHVVILSCVQLYGLPVENDDADSENQVDWSSRQNLSTKPIEVKGILQDGTLFSAEDGNSRQKRDASLDPFGGCKLMCPEGFDPEDFHIHMHRKKNGDREGGQDPRYGLWHHDWKERAD</sequence>
<evidence type="ECO:0000256" key="1">
    <source>
        <dbReference type="SAM" id="MobiDB-lite"/>
    </source>
</evidence>
<dbReference type="Proteomes" id="UP000694867">
    <property type="component" value="Unplaced"/>
</dbReference>
<gene>
    <name evidence="4" type="primary">LOC100905343</name>
</gene>
<keyword evidence="2" id="KW-0732">Signal</keyword>
<dbReference type="GeneID" id="100905343"/>
<feature type="signal peptide" evidence="2">
    <location>
        <begin position="1"/>
        <end position="23"/>
    </location>
</feature>
<protein>
    <submittedName>
        <fullName evidence="4">Uncharacterized protein LOC100905343</fullName>
    </submittedName>
</protein>
<evidence type="ECO:0000256" key="2">
    <source>
        <dbReference type="SAM" id="SignalP"/>
    </source>
</evidence>
<dbReference type="AlphaFoldDB" id="A0AAJ6QV93"/>